<dbReference type="OrthoDB" id="8548046at2"/>
<name>A0A2S9KDR9_9BURK</name>
<dbReference type="EMBL" id="VYSB01000009">
    <property type="protein sequence ID" value="MYZ52343.1"/>
    <property type="molecule type" value="Genomic_DNA"/>
</dbReference>
<evidence type="ECO:0000313" key="3">
    <source>
        <dbReference type="Proteomes" id="UP000238326"/>
    </source>
</evidence>
<organism evidence="2 3">
    <name type="scientific">Malikia spinosa</name>
    <dbReference type="NCBI Taxonomy" id="86180"/>
    <lineage>
        <taxon>Bacteria</taxon>
        <taxon>Pseudomonadati</taxon>
        <taxon>Pseudomonadota</taxon>
        <taxon>Betaproteobacteria</taxon>
        <taxon>Burkholderiales</taxon>
        <taxon>Comamonadaceae</taxon>
        <taxon>Malikia</taxon>
    </lineage>
</organism>
<evidence type="ECO:0000313" key="4">
    <source>
        <dbReference type="Proteomes" id="UP000481947"/>
    </source>
</evidence>
<dbReference type="EMBL" id="PVLR01000026">
    <property type="protein sequence ID" value="PRD68588.1"/>
    <property type="molecule type" value="Genomic_DNA"/>
</dbReference>
<keyword evidence="3" id="KW-1185">Reference proteome</keyword>
<dbReference type="Pfam" id="PF07178">
    <property type="entry name" value="TraL"/>
    <property type="match status" value="1"/>
</dbReference>
<evidence type="ECO:0000313" key="2">
    <source>
        <dbReference type="EMBL" id="PRD68588.1"/>
    </source>
</evidence>
<dbReference type="Proteomes" id="UP000238326">
    <property type="component" value="Unassembled WGS sequence"/>
</dbReference>
<dbReference type="AlphaFoldDB" id="A0A2S9KDR9"/>
<protein>
    <submittedName>
        <fullName evidence="2">Type IV conjugative transfer system protein TraL</fullName>
    </submittedName>
</protein>
<dbReference type="NCBIfam" id="TIGR02762">
    <property type="entry name" value="TraL_TIGR"/>
    <property type="match status" value="1"/>
</dbReference>
<gene>
    <name evidence="2" type="primary">traL</name>
    <name evidence="2" type="ORF">C6P61_10210</name>
    <name evidence="1" type="ORF">F5985_09405</name>
</gene>
<sequence length="97" mass="10759">MSRKTDLSHYIPRRLDDGAKFLFWDIDVAMIGFAGVMLGISTGFPIIGMGLGLTGAYFYGRLKAGKHPGMATHLLYWFTGFPEPRELPGSHIRELNG</sequence>
<dbReference type="GO" id="GO:0019867">
    <property type="term" value="C:outer membrane"/>
    <property type="evidence" value="ECO:0007669"/>
    <property type="project" value="InterPro"/>
</dbReference>
<dbReference type="Proteomes" id="UP000481947">
    <property type="component" value="Unassembled WGS sequence"/>
</dbReference>
<reference evidence="2 3" key="1">
    <citation type="submission" date="2018-03" db="EMBL/GenBank/DDBJ databases">
        <title>Comparative genomics illustrates the genes involved in a hyperalkaliphilic mechanisms of Serpentinomonas isolated from highly-alkaline calcium-rich serpentinized springs.</title>
        <authorList>
            <person name="Suzuki S."/>
            <person name="Ishii S."/>
            <person name="Walworth N."/>
            <person name="Bird L."/>
            <person name="Kuenen J.G."/>
            <person name="Nealson K.H."/>
        </authorList>
    </citation>
    <scope>NUCLEOTIDE SEQUENCE [LARGE SCALE GENOMIC DNA]</scope>
    <source>
        <strain evidence="2 3">83</strain>
    </source>
</reference>
<reference evidence="1 4" key="2">
    <citation type="submission" date="2019-09" db="EMBL/GenBank/DDBJ databases">
        <title>Identification of Malikia spinosa a prominent benzene-, toluene-, and ethylbenzene-degrading bacterium: enrichment, isolation and whole genome sequencing.</title>
        <authorList>
            <person name="Tancsics A."/>
            <person name="Revesz F."/>
            <person name="Kriszt B."/>
        </authorList>
    </citation>
    <scope>NUCLEOTIDE SEQUENCE [LARGE SCALE GENOMIC DNA]</scope>
    <source>
        <strain evidence="1 4">AB6</strain>
    </source>
</reference>
<evidence type="ECO:0000313" key="1">
    <source>
        <dbReference type="EMBL" id="MYZ52343.1"/>
    </source>
</evidence>
<dbReference type="InterPro" id="IPR009838">
    <property type="entry name" value="T4SS_TraL"/>
</dbReference>
<comment type="caution">
    <text evidence="2">The sequence shown here is derived from an EMBL/GenBank/DDBJ whole genome shotgun (WGS) entry which is preliminary data.</text>
</comment>
<dbReference type="RefSeq" id="WP_105729834.1">
    <property type="nucleotide sequence ID" value="NZ_DAIPCI010000065.1"/>
</dbReference>
<proteinExistence type="predicted"/>
<accession>A0A2S9KDR9</accession>